<feature type="chain" id="PRO_5002435059" evidence="1">
    <location>
        <begin position="23"/>
        <end position="47"/>
    </location>
</feature>
<reference evidence="2" key="1">
    <citation type="submission" date="2014-11" db="EMBL/GenBank/DDBJ databases">
        <authorList>
            <person name="Amaro Gonzalez C."/>
        </authorList>
    </citation>
    <scope>NUCLEOTIDE SEQUENCE</scope>
</reference>
<feature type="signal peptide" evidence="1">
    <location>
        <begin position="1"/>
        <end position="22"/>
    </location>
</feature>
<dbReference type="EMBL" id="GBXM01013200">
    <property type="protein sequence ID" value="JAH95377.1"/>
    <property type="molecule type" value="Transcribed_RNA"/>
</dbReference>
<accession>A0A0E9WY28</accession>
<protein>
    <submittedName>
        <fullName evidence="2">Uncharacterized protein</fullName>
    </submittedName>
</protein>
<keyword evidence="1" id="KW-0732">Signal</keyword>
<evidence type="ECO:0000313" key="2">
    <source>
        <dbReference type="EMBL" id="JAH95377.1"/>
    </source>
</evidence>
<reference evidence="2" key="2">
    <citation type="journal article" date="2015" name="Fish Shellfish Immunol.">
        <title>Early steps in the European eel (Anguilla anguilla)-Vibrio vulnificus interaction in the gills: Role of the RtxA13 toxin.</title>
        <authorList>
            <person name="Callol A."/>
            <person name="Pajuelo D."/>
            <person name="Ebbesson L."/>
            <person name="Teles M."/>
            <person name="MacKenzie S."/>
            <person name="Amaro C."/>
        </authorList>
    </citation>
    <scope>NUCLEOTIDE SEQUENCE</scope>
</reference>
<dbReference type="AlphaFoldDB" id="A0A0E9WY28"/>
<name>A0A0E9WY28_ANGAN</name>
<proteinExistence type="predicted"/>
<organism evidence="2">
    <name type="scientific">Anguilla anguilla</name>
    <name type="common">European freshwater eel</name>
    <name type="synonym">Muraena anguilla</name>
    <dbReference type="NCBI Taxonomy" id="7936"/>
    <lineage>
        <taxon>Eukaryota</taxon>
        <taxon>Metazoa</taxon>
        <taxon>Chordata</taxon>
        <taxon>Craniata</taxon>
        <taxon>Vertebrata</taxon>
        <taxon>Euteleostomi</taxon>
        <taxon>Actinopterygii</taxon>
        <taxon>Neopterygii</taxon>
        <taxon>Teleostei</taxon>
        <taxon>Anguilliformes</taxon>
        <taxon>Anguillidae</taxon>
        <taxon>Anguilla</taxon>
    </lineage>
</organism>
<sequence>MEKCTYTAISWILCLLLQHIHCFQLITTERKLAVGNDLRREHCPVKH</sequence>
<evidence type="ECO:0000256" key="1">
    <source>
        <dbReference type="SAM" id="SignalP"/>
    </source>
</evidence>